<dbReference type="EMBL" id="OMOQ01000001">
    <property type="protein sequence ID" value="SPH18299.1"/>
    <property type="molecule type" value="Genomic_DNA"/>
</dbReference>
<keyword evidence="1" id="KW-0732">Signal</keyword>
<keyword evidence="3" id="KW-1185">Reference proteome</keyword>
<gene>
    <name evidence="2" type="ORF">DEA8626_01834</name>
</gene>
<name>A0A2R8B6Q8_9RHOB</name>
<accession>A0A2R8B6Q8</accession>
<sequence length="276" mass="30151">MLRRLSSAFVTIFALATAAFSADEDATRIETALRMGDVFGVMSEEGYAYGSRLEADMFPGSGGVDWQAEVDEIYTIDRMLPIFHDAFARDLASAAADTTAMTTFLESDLGQRITTLEISARRALLDEAVEDASRLKWQEMQAENDPRLDLIEEFVAVNDLVEANVSGGLNANYAFYMGLRDAGALGPEMDESEVIAEIWSQEEAIREDTDIWIHSYLAMAYAPLNDAELGDYIAFSESAPGQVLNRALFAGFDAVLVDVSRQLGRAAGSILAGQEL</sequence>
<dbReference type="Proteomes" id="UP000244924">
    <property type="component" value="Unassembled WGS sequence"/>
</dbReference>
<evidence type="ECO:0000313" key="2">
    <source>
        <dbReference type="EMBL" id="SPH18299.1"/>
    </source>
</evidence>
<dbReference type="RefSeq" id="WP_108852642.1">
    <property type="nucleotide sequence ID" value="NZ_OMOQ01000001.1"/>
</dbReference>
<feature type="chain" id="PRO_5015341160" evidence="1">
    <location>
        <begin position="22"/>
        <end position="276"/>
    </location>
</feature>
<reference evidence="2 3" key="1">
    <citation type="submission" date="2018-03" db="EMBL/GenBank/DDBJ databases">
        <authorList>
            <person name="Keele B.F."/>
        </authorList>
    </citation>
    <scope>NUCLEOTIDE SEQUENCE [LARGE SCALE GENOMIC DNA]</scope>
    <source>
        <strain evidence="2 3">CECT 8626</strain>
    </source>
</reference>
<dbReference type="AlphaFoldDB" id="A0A2R8B6Q8"/>
<evidence type="ECO:0000313" key="3">
    <source>
        <dbReference type="Proteomes" id="UP000244924"/>
    </source>
</evidence>
<feature type="signal peptide" evidence="1">
    <location>
        <begin position="1"/>
        <end position="21"/>
    </location>
</feature>
<evidence type="ECO:0000256" key="1">
    <source>
        <dbReference type="SAM" id="SignalP"/>
    </source>
</evidence>
<organism evidence="2 3">
    <name type="scientific">Albidovulum aquaemixtae</name>
    <dbReference type="NCBI Taxonomy" id="1542388"/>
    <lineage>
        <taxon>Bacteria</taxon>
        <taxon>Pseudomonadati</taxon>
        <taxon>Pseudomonadota</taxon>
        <taxon>Alphaproteobacteria</taxon>
        <taxon>Rhodobacterales</taxon>
        <taxon>Paracoccaceae</taxon>
        <taxon>Albidovulum</taxon>
    </lineage>
</organism>
<protein>
    <submittedName>
        <fullName evidence="2">Uncharacterized protein</fullName>
    </submittedName>
</protein>
<dbReference type="OrthoDB" id="7841298at2"/>
<proteinExistence type="predicted"/>